<gene>
    <name evidence="3" type="ORF">SCALIN_C38_0061</name>
</gene>
<feature type="compositionally biased region" description="Polar residues" evidence="1">
    <location>
        <begin position="272"/>
        <end position="281"/>
    </location>
</feature>
<name>A0A286U3H6_9BACT</name>
<protein>
    <submittedName>
        <fullName evidence="3">Transcriptional regulator</fullName>
    </submittedName>
</protein>
<dbReference type="RefSeq" id="WP_096896091.1">
    <property type="nucleotide sequence ID" value="NZ_BAOS01000038.1"/>
</dbReference>
<keyword evidence="4" id="KW-1185">Reference proteome</keyword>
<keyword evidence="2" id="KW-0812">Transmembrane</keyword>
<reference evidence="3 4" key="1">
    <citation type="journal article" date="2017" name="Environ. Microbiol. Rep.">
        <title>Genetic diversity of marine anaerobic ammonium-oxidizing bacteria as revealed by genomic and proteomic analyses of 'Candidatus Scalindua japonica'.</title>
        <authorList>
            <person name="Oshiki M."/>
            <person name="Mizuto K."/>
            <person name="Kimura Z."/>
            <person name="Kindaichi T."/>
            <person name="Satoh H."/>
            <person name="Okabe S."/>
        </authorList>
    </citation>
    <scope>NUCLEOTIDE SEQUENCE [LARGE SCALE GENOMIC DNA]</scope>
    <source>
        <strain evidence="4">husup-a2</strain>
    </source>
</reference>
<dbReference type="AlphaFoldDB" id="A0A286U3H6"/>
<evidence type="ECO:0000256" key="2">
    <source>
        <dbReference type="SAM" id="Phobius"/>
    </source>
</evidence>
<accession>A0A286U3H6</accession>
<proteinExistence type="predicted"/>
<keyword evidence="2" id="KW-0472">Membrane</keyword>
<organism evidence="3 4">
    <name type="scientific">Candidatus Scalindua japonica</name>
    <dbReference type="NCBI Taxonomy" id="1284222"/>
    <lineage>
        <taxon>Bacteria</taxon>
        <taxon>Pseudomonadati</taxon>
        <taxon>Planctomycetota</taxon>
        <taxon>Candidatus Brocadiia</taxon>
        <taxon>Candidatus Brocadiales</taxon>
        <taxon>Candidatus Scalinduaceae</taxon>
        <taxon>Candidatus Scalindua</taxon>
    </lineage>
</organism>
<dbReference type="Proteomes" id="UP000218542">
    <property type="component" value="Unassembled WGS sequence"/>
</dbReference>
<comment type="caution">
    <text evidence="3">The sequence shown here is derived from an EMBL/GenBank/DDBJ whole genome shotgun (WGS) entry which is preliminary data.</text>
</comment>
<dbReference type="OrthoDB" id="254354at2"/>
<keyword evidence="2" id="KW-1133">Transmembrane helix</keyword>
<evidence type="ECO:0000256" key="1">
    <source>
        <dbReference type="SAM" id="MobiDB-lite"/>
    </source>
</evidence>
<feature type="region of interest" description="Disordered" evidence="1">
    <location>
        <begin position="256"/>
        <end position="281"/>
    </location>
</feature>
<evidence type="ECO:0000313" key="3">
    <source>
        <dbReference type="EMBL" id="GAX62698.1"/>
    </source>
</evidence>
<evidence type="ECO:0000313" key="4">
    <source>
        <dbReference type="Proteomes" id="UP000218542"/>
    </source>
</evidence>
<feature type="transmembrane region" description="Helical" evidence="2">
    <location>
        <begin position="12"/>
        <end position="30"/>
    </location>
</feature>
<sequence>MLKSRINFTRLVLPFFIIPVWILTGGLGFLPEIQEVQAITVGTPSTDTCDCSQLTISSHNISGTDPMILVGISLDDGDVNKTVNTVTYNGTNLTRLVKIQGEWHGSTNASEIWYLNPSLNPTDGNYDVVITIDNGDTNEITAGVITFTDVDQTTPIDTSTVQSNGGKSKDDILTVISAEDDLVMNIATTATLSLTPDASQAEMWNLEVGGSGVTGHFGGASTKSGAASVSMKYTFKNASSEFSHAAFNINAAGAAASSFTPPPPPHPPFQGSIIQKSRNTR</sequence>
<dbReference type="EMBL" id="BAOS01000038">
    <property type="protein sequence ID" value="GAX62698.1"/>
    <property type="molecule type" value="Genomic_DNA"/>
</dbReference>